<dbReference type="InterPro" id="IPR023801">
    <property type="entry name" value="His_deacetylse_dom"/>
</dbReference>
<organism evidence="7 8">
    <name type="scientific">Roseomonas mucosa</name>
    <dbReference type="NCBI Taxonomy" id="207340"/>
    <lineage>
        <taxon>Bacteria</taxon>
        <taxon>Pseudomonadati</taxon>
        <taxon>Pseudomonadota</taxon>
        <taxon>Alphaproteobacteria</taxon>
        <taxon>Acetobacterales</taxon>
        <taxon>Roseomonadaceae</taxon>
        <taxon>Roseomonas</taxon>
    </lineage>
</organism>
<dbReference type="GO" id="GO:0046872">
    <property type="term" value="F:metal ion binding"/>
    <property type="evidence" value="ECO:0007669"/>
    <property type="project" value="UniProtKB-KW"/>
</dbReference>
<keyword evidence="5" id="KW-0862">Zinc</keyword>
<dbReference type="Pfam" id="PF00850">
    <property type="entry name" value="Hist_deacetyl"/>
    <property type="match status" value="1"/>
</dbReference>
<accession>A0A379N4G4</accession>
<evidence type="ECO:0000256" key="1">
    <source>
        <dbReference type="ARBA" id="ARBA00001947"/>
    </source>
</evidence>
<dbReference type="InterPro" id="IPR023696">
    <property type="entry name" value="Ureohydrolase_dom_sf"/>
</dbReference>
<dbReference type="PANTHER" id="PTHR10625:SF17">
    <property type="entry name" value="HISTONE DEACETYLASE 8"/>
    <property type="match status" value="1"/>
</dbReference>
<evidence type="ECO:0000256" key="4">
    <source>
        <dbReference type="ARBA" id="ARBA00022801"/>
    </source>
</evidence>
<keyword evidence="4 7" id="KW-0378">Hydrolase</keyword>
<dbReference type="Proteomes" id="UP000254919">
    <property type="component" value="Unassembled WGS sequence"/>
</dbReference>
<comment type="cofactor">
    <cofactor evidence="1">
        <name>Zn(2+)</name>
        <dbReference type="ChEBI" id="CHEBI:29105"/>
    </cofactor>
</comment>
<protein>
    <submittedName>
        <fullName evidence="7">Acetylpolyamine aminohydrolase</fullName>
    </submittedName>
</protein>
<evidence type="ECO:0000313" key="8">
    <source>
        <dbReference type="Proteomes" id="UP000254919"/>
    </source>
</evidence>
<dbReference type="Gene3D" id="3.40.800.20">
    <property type="entry name" value="Histone deacetylase domain"/>
    <property type="match status" value="1"/>
</dbReference>
<dbReference type="CDD" id="cd10001">
    <property type="entry name" value="HDAC_classII_APAH"/>
    <property type="match status" value="1"/>
</dbReference>
<reference evidence="7 8" key="1">
    <citation type="submission" date="2018-06" db="EMBL/GenBank/DDBJ databases">
        <authorList>
            <consortium name="Pathogen Informatics"/>
            <person name="Doyle S."/>
        </authorList>
    </citation>
    <scope>NUCLEOTIDE SEQUENCE [LARGE SCALE GENOMIC DNA]</scope>
    <source>
        <strain evidence="7 8">NCTC13291</strain>
    </source>
</reference>
<sequence length="347" mass="36309">MGTGMKVFWDDRQLAHAPRFFLQRGHLRPHFEVPARAEALLAACRRMGLEIAAPGDADATALGTVHAPDYLDFLRGALTEWEAMPGHGEEVVPNMHPSPEMLAQGARRSTTIIGKTGWYTADAACPIGPGTWEASVLAAAGALAAAEVAAGGGSAYALARPPGHHAYAARAGGHCYLNNAALAAERLRARGAGKVAVLDIDSHHGNGTQGIFWERDDVLFVSVHGDPDRYYPWYVGHADERGGGMGAGFNLNLPLALGSGDPEWLEAIGTGLGAIRDFGAEALVVSLGFDASKDEPLNALSVTADGFGRAGEAIGGLRLPTAIVQEGGYAVEVIGGLLERFLNGFGR</sequence>
<dbReference type="GO" id="GO:0016787">
    <property type="term" value="F:hydrolase activity"/>
    <property type="evidence" value="ECO:0007669"/>
    <property type="project" value="UniProtKB-KW"/>
</dbReference>
<dbReference type="GO" id="GO:0004407">
    <property type="term" value="F:histone deacetylase activity"/>
    <property type="evidence" value="ECO:0007669"/>
    <property type="project" value="TreeGrafter"/>
</dbReference>
<dbReference type="InterPro" id="IPR000286">
    <property type="entry name" value="HDACs"/>
</dbReference>
<feature type="domain" description="Histone deacetylase" evidence="6">
    <location>
        <begin position="30"/>
        <end position="342"/>
    </location>
</feature>
<dbReference type="InterPro" id="IPR037138">
    <property type="entry name" value="His_deacetylse_dom_sf"/>
</dbReference>
<evidence type="ECO:0000256" key="2">
    <source>
        <dbReference type="ARBA" id="ARBA00005947"/>
    </source>
</evidence>
<dbReference type="PRINTS" id="PR01270">
    <property type="entry name" value="HDASUPER"/>
</dbReference>
<keyword evidence="3" id="KW-0479">Metal-binding</keyword>
<proteinExistence type="inferred from homology"/>
<dbReference type="EMBL" id="UGVN01000001">
    <property type="protein sequence ID" value="SUE41363.1"/>
    <property type="molecule type" value="Genomic_DNA"/>
</dbReference>
<dbReference type="PANTHER" id="PTHR10625">
    <property type="entry name" value="HISTONE DEACETYLASE HDAC1-RELATED"/>
    <property type="match status" value="1"/>
</dbReference>
<name>A0A379N4G4_9PROT</name>
<dbReference type="GO" id="GO:0040029">
    <property type="term" value="P:epigenetic regulation of gene expression"/>
    <property type="evidence" value="ECO:0007669"/>
    <property type="project" value="TreeGrafter"/>
</dbReference>
<evidence type="ECO:0000256" key="5">
    <source>
        <dbReference type="ARBA" id="ARBA00022833"/>
    </source>
</evidence>
<evidence type="ECO:0000259" key="6">
    <source>
        <dbReference type="Pfam" id="PF00850"/>
    </source>
</evidence>
<dbReference type="AlphaFoldDB" id="A0A379N4G4"/>
<evidence type="ECO:0000256" key="3">
    <source>
        <dbReference type="ARBA" id="ARBA00022723"/>
    </source>
</evidence>
<evidence type="ECO:0000313" key="7">
    <source>
        <dbReference type="EMBL" id="SUE41363.1"/>
    </source>
</evidence>
<dbReference type="SUPFAM" id="SSF52768">
    <property type="entry name" value="Arginase/deacetylase"/>
    <property type="match status" value="1"/>
</dbReference>
<comment type="similarity">
    <text evidence="2">Belongs to the histone deacetylase family.</text>
</comment>
<gene>
    <name evidence="7" type="primary">aphA</name>
    <name evidence="7" type="ORF">NCTC13291_02944</name>
</gene>